<gene>
    <name evidence="2" type="primary">yxeP2</name>
    <name evidence="2" type="ORF">CMASS_03905</name>
</gene>
<evidence type="ECO:0000313" key="2">
    <source>
        <dbReference type="EMBL" id="WCZ32233.1"/>
    </source>
</evidence>
<feature type="domain" description="Peptidase M20 dimerisation" evidence="1">
    <location>
        <begin position="191"/>
        <end position="286"/>
    </location>
</feature>
<dbReference type="PIRSF" id="PIRSF005962">
    <property type="entry name" value="Pept_M20D_amidohydro"/>
    <property type="match status" value="1"/>
</dbReference>
<reference evidence="2 3" key="1">
    <citation type="submission" date="2020-10" db="EMBL/GenBank/DDBJ databases">
        <title>Complete genome sequence of Corynebacterium massiliense DSM 45435, type strain of Corynebacterium massiliense.</title>
        <authorList>
            <person name="Busche T."/>
            <person name="Kalinowski J."/>
            <person name="Ruckert C."/>
        </authorList>
    </citation>
    <scope>NUCLEOTIDE SEQUENCE [LARGE SCALE GENOMIC DNA]</scope>
    <source>
        <strain evidence="2 3">DSM 45435</strain>
    </source>
</reference>
<dbReference type="PANTHER" id="PTHR11014:SF63">
    <property type="entry name" value="METALLOPEPTIDASE, PUTATIVE (AFU_ORTHOLOGUE AFUA_6G09600)-RELATED"/>
    <property type="match status" value="1"/>
</dbReference>
<dbReference type="InterPro" id="IPR002933">
    <property type="entry name" value="Peptidase_M20"/>
</dbReference>
<accession>A0ABY7U915</accession>
<sequence length="399" mass="42638">MGDKNTVNDIVSRADELLEWQEDFYKDLHSHPELSMEEERTRGVIADKLDSLGISSQEIGGGVVGTVENGEGPTVMLRADFDGLPVAEETGLDYAADPDAGVMHACGHDTHVTALMGMAQLMVENKDAWSGTLHLLFQPGEETGAGAKAMLDDALVDKVSAPDVVLGQHVFGMEVPAGSLAIASGSVMSAAVSMRIKVYGDGSHGSMPHLGVDPVVLASSIVTRLQTVISREIAPGDFGVITVGSISAGKKANVIADSATLEINIRAYDEDKRDFLVDAVHRVVDGECAISRSPKEPEYEHYDHFPLTVNDEDTTEKVKAALVDHFGEDKVFHTDPVTASEDFSHVPDAYDAPYCYWFFGGLPEGESIPNHSPKFAPVMQPTLRTGTEALVAAACAFLG</sequence>
<evidence type="ECO:0000259" key="1">
    <source>
        <dbReference type="Pfam" id="PF07687"/>
    </source>
</evidence>
<dbReference type="Proteomes" id="UP001220064">
    <property type="component" value="Chromosome"/>
</dbReference>
<proteinExistence type="predicted"/>
<keyword evidence="3" id="KW-1185">Reference proteome</keyword>
<dbReference type="Gene3D" id="3.30.70.360">
    <property type="match status" value="1"/>
</dbReference>
<dbReference type="SUPFAM" id="SSF55031">
    <property type="entry name" value="Bacterial exopeptidase dimerisation domain"/>
    <property type="match status" value="1"/>
</dbReference>
<organism evidence="2 3">
    <name type="scientific">Corynebacterium massiliense DSM 45435</name>
    <dbReference type="NCBI Taxonomy" id="1121364"/>
    <lineage>
        <taxon>Bacteria</taxon>
        <taxon>Bacillati</taxon>
        <taxon>Actinomycetota</taxon>
        <taxon>Actinomycetes</taxon>
        <taxon>Mycobacteriales</taxon>
        <taxon>Corynebacteriaceae</taxon>
        <taxon>Corynebacterium</taxon>
    </lineage>
</organism>
<protein>
    <submittedName>
        <fullName evidence="2">Hydrolase YxeP</fullName>
        <ecNumber evidence="2">3.-.-.-</ecNumber>
    </submittedName>
</protein>
<dbReference type="InterPro" id="IPR011650">
    <property type="entry name" value="Peptidase_M20_dimer"/>
</dbReference>
<dbReference type="NCBIfam" id="TIGR01891">
    <property type="entry name" value="amidohydrolases"/>
    <property type="match status" value="1"/>
</dbReference>
<keyword evidence="2" id="KW-0378">Hydrolase</keyword>
<dbReference type="RefSeq" id="WP_022862570.1">
    <property type="nucleotide sequence ID" value="NZ_ATVG01000002.1"/>
</dbReference>
<dbReference type="Gene3D" id="3.40.630.10">
    <property type="entry name" value="Zn peptidases"/>
    <property type="match status" value="1"/>
</dbReference>
<dbReference type="Pfam" id="PF07687">
    <property type="entry name" value="M20_dimer"/>
    <property type="match status" value="1"/>
</dbReference>
<name>A0ABY7U915_9CORY</name>
<dbReference type="EC" id="3.-.-.-" evidence="2"/>
<dbReference type="Pfam" id="PF01546">
    <property type="entry name" value="Peptidase_M20"/>
    <property type="match status" value="1"/>
</dbReference>
<dbReference type="InterPro" id="IPR036264">
    <property type="entry name" value="Bact_exopeptidase_dim_dom"/>
</dbReference>
<dbReference type="PANTHER" id="PTHR11014">
    <property type="entry name" value="PEPTIDASE M20 FAMILY MEMBER"/>
    <property type="match status" value="1"/>
</dbReference>
<dbReference type="SUPFAM" id="SSF53187">
    <property type="entry name" value="Zn-dependent exopeptidases"/>
    <property type="match status" value="1"/>
</dbReference>
<evidence type="ECO:0000313" key="3">
    <source>
        <dbReference type="Proteomes" id="UP001220064"/>
    </source>
</evidence>
<dbReference type="GO" id="GO:0016787">
    <property type="term" value="F:hydrolase activity"/>
    <property type="evidence" value="ECO:0007669"/>
    <property type="project" value="UniProtKB-KW"/>
</dbReference>
<dbReference type="InterPro" id="IPR017439">
    <property type="entry name" value="Amidohydrolase"/>
</dbReference>
<dbReference type="EMBL" id="CP063189">
    <property type="protein sequence ID" value="WCZ32233.1"/>
    <property type="molecule type" value="Genomic_DNA"/>
</dbReference>